<dbReference type="InterPro" id="IPR006045">
    <property type="entry name" value="Cupin_1"/>
</dbReference>
<dbReference type="GO" id="GO:0009506">
    <property type="term" value="C:plasmodesma"/>
    <property type="evidence" value="ECO:0007669"/>
    <property type="project" value="UniProtKB-ARBA"/>
</dbReference>
<name>A0AA38LC58_TAXCH</name>
<dbReference type="Pfam" id="PF00190">
    <property type="entry name" value="Cupin_1"/>
    <property type="match status" value="1"/>
</dbReference>
<keyword evidence="8 9" id="KW-0464">Manganese</keyword>
<evidence type="ECO:0000256" key="2">
    <source>
        <dbReference type="ARBA" id="ARBA00007456"/>
    </source>
</evidence>
<gene>
    <name evidence="14" type="ORF">KI387_021213</name>
</gene>
<dbReference type="AlphaFoldDB" id="A0AA38LC58"/>
<dbReference type="SUPFAM" id="SSF51182">
    <property type="entry name" value="RmlC-like cupins"/>
    <property type="match status" value="1"/>
</dbReference>
<feature type="binding site" evidence="9">
    <location>
        <position position="100"/>
    </location>
    <ligand>
        <name>oxalate</name>
        <dbReference type="ChEBI" id="CHEBI:30623"/>
    </ligand>
</feature>
<dbReference type="PRINTS" id="PR00325">
    <property type="entry name" value="GERMIN"/>
</dbReference>
<evidence type="ECO:0000256" key="12">
    <source>
        <dbReference type="RuleBase" id="RU366015"/>
    </source>
</evidence>
<dbReference type="CDD" id="cd02241">
    <property type="entry name" value="cupin_OxOx"/>
    <property type="match status" value="1"/>
</dbReference>
<feature type="binding site" evidence="9">
    <location>
        <position position="110"/>
    </location>
    <ligand>
        <name>oxalate</name>
        <dbReference type="ChEBI" id="CHEBI:30623"/>
    </ligand>
</feature>
<feature type="binding site" evidence="10">
    <location>
        <position position="115"/>
    </location>
    <ligand>
        <name>Mn(2+)</name>
        <dbReference type="ChEBI" id="CHEBI:29035"/>
    </ligand>
</feature>
<evidence type="ECO:0000256" key="10">
    <source>
        <dbReference type="PIRSR" id="PIRSR601929-2"/>
    </source>
</evidence>
<feature type="disulfide bond" evidence="11">
    <location>
        <begin position="35"/>
        <end position="51"/>
    </location>
</feature>
<evidence type="ECO:0000256" key="4">
    <source>
        <dbReference type="ARBA" id="ARBA00022525"/>
    </source>
</evidence>
<keyword evidence="6 12" id="KW-0732">Signal</keyword>
<evidence type="ECO:0000256" key="9">
    <source>
        <dbReference type="PIRSR" id="PIRSR601929-1"/>
    </source>
</evidence>
<keyword evidence="3 12" id="KW-0052">Apoplast</keyword>
<dbReference type="InterPro" id="IPR001929">
    <property type="entry name" value="Germin"/>
</dbReference>
<feature type="binding site" evidence="10">
    <location>
        <position position="120"/>
    </location>
    <ligand>
        <name>Mn(2+)</name>
        <dbReference type="ChEBI" id="CHEBI:29035"/>
    </ligand>
</feature>
<dbReference type="InterPro" id="IPR014710">
    <property type="entry name" value="RmlC-like_jellyroll"/>
</dbReference>
<keyword evidence="5 9" id="KW-0479">Metal-binding</keyword>
<protein>
    <recommendedName>
        <fullName evidence="12">Germin-like protein</fullName>
    </recommendedName>
</protein>
<dbReference type="FunFam" id="2.60.120.10:FF:000025">
    <property type="entry name" value="germin-like protein subfamily 2 member 1"/>
    <property type="match status" value="1"/>
</dbReference>
<keyword evidence="4 12" id="KW-0964">Secreted</keyword>
<comment type="similarity">
    <text evidence="2 12">Belongs to the germin family.</text>
</comment>
<keyword evidence="7 11" id="KW-1015">Disulfide bond</keyword>
<dbReference type="GO" id="GO:0030145">
    <property type="term" value="F:manganese ion binding"/>
    <property type="evidence" value="ECO:0007669"/>
    <property type="project" value="UniProtKB-UniRule"/>
</dbReference>
<dbReference type="InterPro" id="IPR011051">
    <property type="entry name" value="RmlC_Cupin_sf"/>
</dbReference>
<evidence type="ECO:0000256" key="8">
    <source>
        <dbReference type="ARBA" id="ARBA00023211"/>
    </source>
</evidence>
<dbReference type="PANTHER" id="PTHR31238">
    <property type="entry name" value="GERMIN-LIKE PROTEIN SUBFAMILY 3 MEMBER 3"/>
    <property type="match status" value="1"/>
</dbReference>
<feature type="binding site" evidence="9">
    <location>
        <position position="120"/>
    </location>
    <ligand>
        <name>oxalate</name>
        <dbReference type="ChEBI" id="CHEBI:30623"/>
    </ligand>
</feature>
<dbReference type="EMBL" id="JAHRHJ020000004">
    <property type="protein sequence ID" value="KAH9319444.1"/>
    <property type="molecule type" value="Genomic_DNA"/>
</dbReference>
<feature type="binding site" evidence="10">
    <location>
        <position position="113"/>
    </location>
    <ligand>
        <name>Mn(2+)</name>
        <dbReference type="ChEBI" id="CHEBI:29035"/>
    </ligand>
</feature>
<feature type="binding site" evidence="10">
    <location>
        <position position="159"/>
    </location>
    <ligand>
        <name>Mn(2+)</name>
        <dbReference type="ChEBI" id="CHEBI:29035"/>
    </ligand>
</feature>
<reference evidence="14 15" key="1">
    <citation type="journal article" date="2021" name="Nat. Plants">
        <title>The Taxus genome provides insights into paclitaxel biosynthesis.</title>
        <authorList>
            <person name="Xiong X."/>
            <person name="Gou J."/>
            <person name="Liao Q."/>
            <person name="Li Y."/>
            <person name="Zhou Q."/>
            <person name="Bi G."/>
            <person name="Li C."/>
            <person name="Du R."/>
            <person name="Wang X."/>
            <person name="Sun T."/>
            <person name="Guo L."/>
            <person name="Liang H."/>
            <person name="Lu P."/>
            <person name="Wu Y."/>
            <person name="Zhang Z."/>
            <person name="Ro D.K."/>
            <person name="Shang Y."/>
            <person name="Huang S."/>
            <person name="Yan J."/>
        </authorList>
    </citation>
    <scope>NUCLEOTIDE SEQUENCE [LARGE SCALE GENOMIC DNA]</scope>
    <source>
        <strain evidence="14">Ta-2019</strain>
    </source>
</reference>
<dbReference type="InterPro" id="IPR019780">
    <property type="entry name" value="Germin_Mn-BS"/>
</dbReference>
<evidence type="ECO:0000256" key="1">
    <source>
        <dbReference type="ARBA" id="ARBA00004271"/>
    </source>
</evidence>
<sequence>MNTASEKTVINCLLWLSIMAAMASASDPDPLQDFCVADLSSGVVKVNGFACKDSNTVKASDFLFRGLNKSGSTNSTFSSKVTSGSVQNFPGLNTLGISMNRVDFAPGGINPPHTHPHATEIVYLMKGTIIVGFVTTNNVLFSQKLEKGDVFVIPRGLMHFQQNTGSSKAVALSAFNSQMPSVQILPFSLFGSSPAIPDDVLAKAFQISYEEVKNISSKSVPS</sequence>
<evidence type="ECO:0000256" key="6">
    <source>
        <dbReference type="ARBA" id="ARBA00022729"/>
    </source>
</evidence>
<feature type="binding site" evidence="9">
    <location>
        <position position="115"/>
    </location>
    <ligand>
        <name>oxalate</name>
        <dbReference type="ChEBI" id="CHEBI:30623"/>
    </ligand>
</feature>
<evidence type="ECO:0000256" key="5">
    <source>
        <dbReference type="ARBA" id="ARBA00022723"/>
    </source>
</evidence>
<evidence type="ECO:0000313" key="14">
    <source>
        <dbReference type="EMBL" id="KAH9319444.1"/>
    </source>
</evidence>
<organism evidence="14 15">
    <name type="scientific">Taxus chinensis</name>
    <name type="common">Chinese yew</name>
    <name type="synonym">Taxus wallichiana var. chinensis</name>
    <dbReference type="NCBI Taxonomy" id="29808"/>
    <lineage>
        <taxon>Eukaryota</taxon>
        <taxon>Viridiplantae</taxon>
        <taxon>Streptophyta</taxon>
        <taxon>Embryophyta</taxon>
        <taxon>Tracheophyta</taxon>
        <taxon>Spermatophyta</taxon>
        <taxon>Pinopsida</taxon>
        <taxon>Pinidae</taxon>
        <taxon>Conifers II</taxon>
        <taxon>Cupressales</taxon>
        <taxon>Taxaceae</taxon>
        <taxon>Taxus</taxon>
    </lineage>
</organism>
<evidence type="ECO:0000256" key="3">
    <source>
        <dbReference type="ARBA" id="ARBA00022523"/>
    </source>
</evidence>
<feature type="chain" id="PRO_5041480652" description="Germin-like protein" evidence="12">
    <location>
        <begin position="26"/>
        <end position="222"/>
    </location>
</feature>
<accession>A0AA38LC58</accession>
<evidence type="ECO:0000256" key="11">
    <source>
        <dbReference type="PIRSR" id="PIRSR601929-3"/>
    </source>
</evidence>
<dbReference type="SMART" id="SM00835">
    <property type="entry name" value="Cupin_1"/>
    <property type="match status" value="1"/>
</dbReference>
<evidence type="ECO:0000256" key="7">
    <source>
        <dbReference type="ARBA" id="ARBA00023157"/>
    </source>
</evidence>
<feature type="signal peptide" evidence="12">
    <location>
        <begin position="1"/>
        <end position="25"/>
    </location>
</feature>
<dbReference type="GO" id="GO:0010497">
    <property type="term" value="P:plasmodesmata-mediated intercellular transport"/>
    <property type="evidence" value="ECO:0007669"/>
    <property type="project" value="UniProtKB-ARBA"/>
</dbReference>
<evidence type="ECO:0000259" key="13">
    <source>
        <dbReference type="SMART" id="SM00835"/>
    </source>
</evidence>
<keyword evidence="15" id="KW-1185">Reference proteome</keyword>
<proteinExistence type="inferred from homology"/>
<dbReference type="GO" id="GO:2000280">
    <property type="term" value="P:regulation of root development"/>
    <property type="evidence" value="ECO:0007669"/>
    <property type="project" value="UniProtKB-ARBA"/>
</dbReference>
<dbReference type="GO" id="GO:0048046">
    <property type="term" value="C:apoplast"/>
    <property type="evidence" value="ECO:0007669"/>
    <property type="project" value="UniProtKB-SubCell"/>
</dbReference>
<dbReference type="Gene3D" id="2.60.120.10">
    <property type="entry name" value="Jelly Rolls"/>
    <property type="match status" value="1"/>
</dbReference>
<dbReference type="Proteomes" id="UP000824469">
    <property type="component" value="Unassembled WGS sequence"/>
</dbReference>
<dbReference type="PROSITE" id="PS00725">
    <property type="entry name" value="GERMIN"/>
    <property type="match status" value="1"/>
</dbReference>
<feature type="domain" description="Cupin type-1" evidence="13">
    <location>
        <begin position="65"/>
        <end position="213"/>
    </location>
</feature>
<evidence type="ECO:0000313" key="15">
    <source>
        <dbReference type="Proteomes" id="UP000824469"/>
    </source>
</evidence>
<dbReference type="OMA" id="TCKENIT"/>
<comment type="subcellular location">
    <subcellularLocation>
        <location evidence="1 12">Secreted</location>
        <location evidence="1 12">Extracellular space</location>
        <location evidence="1 12">Apoplast</location>
    </subcellularLocation>
</comment>
<comment type="caution">
    <text evidence="14">The sequence shown here is derived from an EMBL/GenBank/DDBJ whole genome shotgun (WGS) entry which is preliminary data.</text>
</comment>